<evidence type="ECO:0000313" key="3">
    <source>
        <dbReference type="Proteomes" id="UP000078302"/>
    </source>
</evidence>
<dbReference type="Pfam" id="PF26504">
    <property type="entry name" value="DUF8168_C"/>
    <property type="match status" value="1"/>
</dbReference>
<dbReference type="Proteomes" id="UP000078302">
    <property type="component" value="Unassembled WGS sequence"/>
</dbReference>
<dbReference type="AlphaFoldDB" id="A0A179BN02"/>
<name>A0A179BN02_ACIFR</name>
<organism evidence="2 3">
    <name type="scientific">Acidithiobacillus ferrooxidans</name>
    <name type="common">Thiobacillus ferrooxidans</name>
    <dbReference type="NCBI Taxonomy" id="920"/>
    <lineage>
        <taxon>Bacteria</taxon>
        <taxon>Pseudomonadati</taxon>
        <taxon>Pseudomonadota</taxon>
        <taxon>Acidithiobacillia</taxon>
        <taxon>Acidithiobacillales</taxon>
        <taxon>Acidithiobacillaceae</taxon>
        <taxon>Acidithiobacillus</taxon>
    </lineage>
</organism>
<reference evidence="2 3" key="1">
    <citation type="submission" date="2016-04" db="EMBL/GenBank/DDBJ databases">
        <title>Acidithiobacillus ferrooxidans genome sequencing and assembly.</title>
        <authorList>
            <person name="Zhou Z."/>
        </authorList>
    </citation>
    <scope>NUCLEOTIDE SEQUENCE [LARGE SCALE GENOMIC DNA]</scope>
    <source>
        <strain evidence="2 3">BY0502</strain>
    </source>
</reference>
<protein>
    <recommendedName>
        <fullName evidence="1">DUF8168 domain-containing protein</fullName>
    </recommendedName>
</protein>
<dbReference type="InterPro" id="IPR059012">
    <property type="entry name" value="DUF8168_C"/>
</dbReference>
<feature type="domain" description="DUF8168" evidence="1">
    <location>
        <begin position="136"/>
        <end position="235"/>
    </location>
</feature>
<accession>A0A179BN02</accession>
<proteinExistence type="predicted"/>
<dbReference type="EMBL" id="LVXZ01000020">
    <property type="protein sequence ID" value="OAP93022.1"/>
    <property type="molecule type" value="Genomic_DNA"/>
</dbReference>
<evidence type="ECO:0000259" key="1">
    <source>
        <dbReference type="Pfam" id="PF26504"/>
    </source>
</evidence>
<keyword evidence="3" id="KW-1185">Reference proteome</keyword>
<evidence type="ECO:0000313" key="2">
    <source>
        <dbReference type="EMBL" id="OAP93022.1"/>
    </source>
</evidence>
<gene>
    <name evidence="2" type="ORF">A4H96_02255</name>
</gene>
<sequence length="249" mass="27705">MYRYHIWCDIESGSDGIQIEIKNPPYKWNIEFEDGGTSTATVHLCQGKNALVVLDCQKEAVKPDILIQSVIQHVQALYDATLFNCGISGTAIGRAALLPSGQMANLKFHDVSRLIDPAATRLTVGDITRCSIESQIIRTCFSDLRRASLNLQDAGMLCYRAVETVMQTFKQSDGDSSKEAWPRMREALRFEKSYVDTLVSYSISNRHGTSLIITTEDARDLLTRSLTIIGRFARVSVLQESIAAEPVLI</sequence>
<comment type="caution">
    <text evidence="2">The sequence shown here is derived from an EMBL/GenBank/DDBJ whole genome shotgun (WGS) entry which is preliminary data.</text>
</comment>